<sequence>MGAWGIKALESDEGLDLLSAIEELLPCETVDLAELMVKLRADDFLYDETALGLAELYIEFQENGGWEYEERSLKQVQAFTADHAALDALLQHLKDIWNDIEDGDPERDLAELWQETPSWDEWRAHVLQLMEKLDAHLAQER</sequence>
<evidence type="ECO:0000313" key="1">
    <source>
        <dbReference type="EMBL" id="MBP1995477.1"/>
    </source>
</evidence>
<evidence type="ECO:0000313" key="2">
    <source>
        <dbReference type="Proteomes" id="UP001519287"/>
    </source>
</evidence>
<name>A0ABS4J6N5_9BACL</name>
<protein>
    <recommendedName>
        <fullName evidence="3">DUF4259 domain-containing protein</fullName>
    </recommendedName>
</protein>
<dbReference type="Proteomes" id="UP001519287">
    <property type="component" value="Unassembled WGS sequence"/>
</dbReference>
<gene>
    <name evidence="1" type="ORF">J2Z66_007119</name>
</gene>
<dbReference type="EMBL" id="JAGGLB010000034">
    <property type="protein sequence ID" value="MBP1995477.1"/>
    <property type="molecule type" value="Genomic_DNA"/>
</dbReference>
<dbReference type="InterPro" id="IPR025355">
    <property type="entry name" value="DUF4259"/>
</dbReference>
<keyword evidence="2" id="KW-1185">Reference proteome</keyword>
<comment type="caution">
    <text evidence="1">The sequence shown here is derived from an EMBL/GenBank/DDBJ whole genome shotgun (WGS) entry which is preliminary data.</text>
</comment>
<evidence type="ECO:0008006" key="3">
    <source>
        <dbReference type="Google" id="ProtNLM"/>
    </source>
</evidence>
<reference evidence="1 2" key="1">
    <citation type="submission" date="2021-03" db="EMBL/GenBank/DDBJ databases">
        <title>Genomic Encyclopedia of Type Strains, Phase IV (KMG-IV): sequencing the most valuable type-strain genomes for metagenomic binning, comparative biology and taxonomic classification.</title>
        <authorList>
            <person name="Goeker M."/>
        </authorList>
    </citation>
    <scope>NUCLEOTIDE SEQUENCE [LARGE SCALE GENOMIC DNA]</scope>
    <source>
        <strain evidence="1 2">DSM 26048</strain>
    </source>
</reference>
<proteinExistence type="predicted"/>
<organism evidence="1 2">
    <name type="scientific">Paenibacillus eucommiae</name>
    <dbReference type="NCBI Taxonomy" id="1355755"/>
    <lineage>
        <taxon>Bacteria</taxon>
        <taxon>Bacillati</taxon>
        <taxon>Bacillota</taxon>
        <taxon>Bacilli</taxon>
        <taxon>Bacillales</taxon>
        <taxon>Paenibacillaceae</taxon>
        <taxon>Paenibacillus</taxon>
    </lineage>
</organism>
<dbReference type="Pfam" id="PF14078">
    <property type="entry name" value="DUF4259"/>
    <property type="match status" value="1"/>
</dbReference>
<accession>A0ABS4J6N5</accession>
<dbReference type="RefSeq" id="WP_209977273.1">
    <property type="nucleotide sequence ID" value="NZ_JAGGLB010000034.1"/>
</dbReference>